<dbReference type="Pfam" id="PF12819">
    <property type="entry name" value="Malectin_like"/>
    <property type="match status" value="1"/>
</dbReference>
<dbReference type="OrthoDB" id="2017114at2759"/>
<keyword evidence="5" id="KW-0677">Repeat</keyword>
<dbReference type="Proteomes" id="UP000634136">
    <property type="component" value="Unassembled WGS sequence"/>
</dbReference>
<evidence type="ECO:0000259" key="9">
    <source>
        <dbReference type="Pfam" id="PF12819"/>
    </source>
</evidence>
<evidence type="ECO:0000313" key="11">
    <source>
        <dbReference type="Proteomes" id="UP000634136"/>
    </source>
</evidence>
<dbReference type="PRINTS" id="PR00019">
    <property type="entry name" value="LEURICHRPT"/>
</dbReference>
<dbReference type="InterPro" id="IPR024788">
    <property type="entry name" value="Malectin-like_Carb-bd_dom"/>
</dbReference>
<dbReference type="PANTHER" id="PTHR45631">
    <property type="entry name" value="OS07G0107800 PROTEIN-RELATED"/>
    <property type="match status" value="1"/>
</dbReference>
<name>A0A834W8G9_9FABA</name>
<accession>A0A834W8G9</accession>
<evidence type="ECO:0000256" key="7">
    <source>
        <dbReference type="ARBA" id="ARBA00023136"/>
    </source>
</evidence>
<gene>
    <name evidence="10" type="ORF">G2W53_028159</name>
</gene>
<feature type="transmembrane region" description="Helical" evidence="8">
    <location>
        <begin position="449"/>
        <end position="474"/>
    </location>
</feature>
<keyword evidence="10" id="KW-0675">Receptor</keyword>
<proteinExistence type="predicted"/>
<dbReference type="SUPFAM" id="SSF52058">
    <property type="entry name" value="L domain-like"/>
    <property type="match status" value="1"/>
</dbReference>
<comment type="caution">
    <text evidence="10">The sequence shown here is derived from an EMBL/GenBank/DDBJ whole genome shotgun (WGS) entry which is preliminary data.</text>
</comment>
<keyword evidence="10" id="KW-0418">Kinase</keyword>
<dbReference type="PANTHER" id="PTHR45631:SF212">
    <property type="entry name" value="PROTEIN KINASE DOMAIN-CONTAINING PROTEIN"/>
    <property type="match status" value="1"/>
</dbReference>
<protein>
    <submittedName>
        <fullName evidence="10">Putative leucine-rich repeat receptor-like protein kinase</fullName>
    </submittedName>
</protein>
<evidence type="ECO:0000256" key="3">
    <source>
        <dbReference type="ARBA" id="ARBA00022692"/>
    </source>
</evidence>
<dbReference type="PROSITE" id="PS51450">
    <property type="entry name" value="LRR"/>
    <property type="match status" value="1"/>
</dbReference>
<keyword evidence="6 8" id="KW-1133">Transmembrane helix</keyword>
<dbReference type="InterPro" id="IPR032675">
    <property type="entry name" value="LRR_dom_sf"/>
</dbReference>
<dbReference type="InterPro" id="IPR001611">
    <property type="entry name" value="Leu-rich_rpt"/>
</dbReference>
<keyword evidence="3 8" id="KW-0812">Transmembrane</keyword>
<evidence type="ECO:0000256" key="4">
    <source>
        <dbReference type="ARBA" id="ARBA00022729"/>
    </source>
</evidence>
<evidence type="ECO:0000256" key="2">
    <source>
        <dbReference type="ARBA" id="ARBA00022614"/>
    </source>
</evidence>
<evidence type="ECO:0000256" key="1">
    <source>
        <dbReference type="ARBA" id="ARBA00004167"/>
    </source>
</evidence>
<dbReference type="GO" id="GO:0016020">
    <property type="term" value="C:membrane"/>
    <property type="evidence" value="ECO:0007669"/>
    <property type="project" value="UniProtKB-SubCell"/>
</dbReference>
<comment type="subcellular location">
    <subcellularLocation>
        <location evidence="1">Membrane</location>
        <topology evidence="1">Single-pass membrane protein</topology>
    </subcellularLocation>
</comment>
<keyword evidence="11" id="KW-1185">Reference proteome</keyword>
<organism evidence="10 11">
    <name type="scientific">Senna tora</name>
    <dbReference type="NCBI Taxonomy" id="362788"/>
    <lineage>
        <taxon>Eukaryota</taxon>
        <taxon>Viridiplantae</taxon>
        <taxon>Streptophyta</taxon>
        <taxon>Embryophyta</taxon>
        <taxon>Tracheophyta</taxon>
        <taxon>Spermatophyta</taxon>
        <taxon>Magnoliopsida</taxon>
        <taxon>eudicotyledons</taxon>
        <taxon>Gunneridae</taxon>
        <taxon>Pentapetalae</taxon>
        <taxon>rosids</taxon>
        <taxon>fabids</taxon>
        <taxon>Fabales</taxon>
        <taxon>Fabaceae</taxon>
        <taxon>Caesalpinioideae</taxon>
        <taxon>Cassia clade</taxon>
        <taxon>Senna</taxon>
    </lineage>
</organism>
<keyword evidence="7 8" id="KW-0472">Membrane</keyword>
<dbReference type="AlphaFoldDB" id="A0A834W8G9"/>
<feature type="domain" description="Malectin-like" evidence="9">
    <location>
        <begin position="101"/>
        <end position="432"/>
    </location>
</feature>
<evidence type="ECO:0000256" key="5">
    <source>
        <dbReference type="ARBA" id="ARBA00022737"/>
    </source>
</evidence>
<dbReference type="FunFam" id="3.80.10.10:FF:000129">
    <property type="entry name" value="Leucine-rich repeat receptor-like kinase"/>
    <property type="match status" value="1"/>
</dbReference>
<reference evidence="10" key="1">
    <citation type="submission" date="2020-09" db="EMBL/GenBank/DDBJ databases">
        <title>Genome-Enabled Discovery of Anthraquinone Biosynthesis in Senna tora.</title>
        <authorList>
            <person name="Kang S.-H."/>
            <person name="Pandey R.P."/>
            <person name="Lee C.-M."/>
            <person name="Sim J.-S."/>
            <person name="Jeong J.-T."/>
            <person name="Choi B.-S."/>
            <person name="Jung M."/>
            <person name="Ginzburg D."/>
            <person name="Zhao K."/>
            <person name="Won S.Y."/>
            <person name="Oh T.-J."/>
            <person name="Yu Y."/>
            <person name="Kim N.-H."/>
            <person name="Lee O.R."/>
            <person name="Lee T.-H."/>
            <person name="Bashyal P."/>
            <person name="Kim T.-S."/>
            <person name="Lee W.-H."/>
            <person name="Kawkins C."/>
            <person name="Kim C.-K."/>
            <person name="Kim J.S."/>
            <person name="Ahn B.O."/>
            <person name="Rhee S.Y."/>
            <person name="Sohng J.K."/>
        </authorList>
    </citation>
    <scope>NUCLEOTIDE SEQUENCE</scope>
    <source>
        <tissue evidence="10">Leaf</tissue>
    </source>
</reference>
<dbReference type="EMBL" id="JAAIUW010000009">
    <property type="protein sequence ID" value="KAF7814190.1"/>
    <property type="molecule type" value="Genomic_DNA"/>
</dbReference>
<keyword evidence="4" id="KW-0732">Signal</keyword>
<sequence>MSSLWLMGDHANLKQVAAQNEVAVDRSASSFSTTRFRSFNFSSSHILDIAWIICHPIRLTFFYDFPHPTHHFLPHSPTLVHFFPFAANNDYICVCEGFISIDCGANVDHVDDSNGIWYERDDKFIGSGSNYEISPDIRFDNSPTVNGQILTLRSFPEGERNCYTLKPKPKQEMKQNQKNSYLIRAVFSYGNYDNKNRVPVFHLYLGVNYWKTIQLPDDSYYEYQDIILHHDHLYSTDNILQVCLVNIERGTPFINSLELRPLNNSIYNSNNSTIYLMLRYDIGSGLPSSITRYKDDMYDRLWKYYDFIYLDRLNTSEEIKTEDSAYKVPPQVLRSAVQSLNRSYSIYVNWTYETSQQYLVFLHFAEVEKLPSGHKRIINVTFGDNNDYILQPLDYLKPVTLCPKNPTKGYVTFTISAAAESDAPPILNAFEVAQLLPQPNSPTHPQDGIYIYIYISINSLIFAFVLLCVGVIYVNAIMEIKGTYEITRISWQGDPCLPSILAWDGLNCSSDKNPRIISLNLSSSKLTGQITTSFANLEKLELLDLSNNELTGQLPEILANLSNLKFLNLAGNKLTGSIPNALREKANLQLRFACLQNQTF</sequence>
<keyword evidence="10" id="KW-0808">Transferase</keyword>
<dbReference type="Pfam" id="PF13855">
    <property type="entry name" value="LRR_8"/>
    <property type="match status" value="1"/>
</dbReference>
<dbReference type="GO" id="GO:0016301">
    <property type="term" value="F:kinase activity"/>
    <property type="evidence" value="ECO:0007669"/>
    <property type="project" value="UniProtKB-KW"/>
</dbReference>
<evidence type="ECO:0000256" key="6">
    <source>
        <dbReference type="ARBA" id="ARBA00022989"/>
    </source>
</evidence>
<keyword evidence="2" id="KW-0433">Leucine-rich repeat</keyword>
<evidence type="ECO:0000313" key="10">
    <source>
        <dbReference type="EMBL" id="KAF7814190.1"/>
    </source>
</evidence>
<dbReference type="Gene3D" id="3.80.10.10">
    <property type="entry name" value="Ribonuclease Inhibitor"/>
    <property type="match status" value="1"/>
</dbReference>
<evidence type="ECO:0000256" key="8">
    <source>
        <dbReference type="SAM" id="Phobius"/>
    </source>
</evidence>